<dbReference type="EMBL" id="QFZK01000006">
    <property type="protein sequence ID" value="RFO96628.1"/>
    <property type="molecule type" value="Genomic_DNA"/>
</dbReference>
<dbReference type="RefSeq" id="WP_117177260.1">
    <property type="nucleotide sequence ID" value="NZ_QFZK01000006.1"/>
</dbReference>
<evidence type="ECO:0000313" key="1">
    <source>
        <dbReference type="EMBL" id="RFO96628.1"/>
    </source>
</evidence>
<keyword evidence="2" id="KW-1185">Reference proteome</keyword>
<gene>
    <name evidence="1" type="ORF">DIC66_11415</name>
</gene>
<protein>
    <submittedName>
        <fullName evidence="1">Uncharacterized protein</fullName>
    </submittedName>
</protein>
<accession>A0A3E1RB99</accession>
<dbReference type="Proteomes" id="UP000260665">
    <property type="component" value="Unassembled WGS sequence"/>
</dbReference>
<reference evidence="1 2" key="1">
    <citation type="submission" date="2018-05" db="EMBL/GenBank/DDBJ databases">
        <title>Rhodoferax soyangensis sp.nov., isolated from an oligotrophic freshwater lake.</title>
        <authorList>
            <person name="Park M."/>
        </authorList>
    </citation>
    <scope>NUCLEOTIDE SEQUENCE [LARGE SCALE GENOMIC DNA]</scope>
    <source>
        <strain evidence="1 2">IMCC26218</strain>
    </source>
</reference>
<dbReference type="AlphaFoldDB" id="A0A3E1RB99"/>
<comment type="caution">
    <text evidence="1">The sequence shown here is derived from an EMBL/GenBank/DDBJ whole genome shotgun (WGS) entry which is preliminary data.</text>
</comment>
<organism evidence="1 2">
    <name type="scientific">Rhodoferax lacus</name>
    <dbReference type="NCBI Taxonomy" id="2184758"/>
    <lineage>
        <taxon>Bacteria</taxon>
        <taxon>Pseudomonadati</taxon>
        <taxon>Pseudomonadota</taxon>
        <taxon>Betaproteobacteria</taxon>
        <taxon>Burkholderiales</taxon>
        <taxon>Comamonadaceae</taxon>
        <taxon>Rhodoferax</taxon>
    </lineage>
</organism>
<evidence type="ECO:0000313" key="2">
    <source>
        <dbReference type="Proteomes" id="UP000260665"/>
    </source>
</evidence>
<sequence length="67" mass="7775">MSHNAVKRIYPPVKEQPVVPPEQPVAAPEVPAELRERRRFNRPIPAAQVIECDEDEAWELWSQWSSL</sequence>
<proteinExistence type="predicted"/>
<name>A0A3E1RB99_9BURK</name>